<name>A0AAD8XSI7_9STRA</name>
<comment type="caution">
    <text evidence="2">The sequence shown here is derived from an EMBL/GenBank/DDBJ whole genome shotgun (WGS) entry which is preliminary data.</text>
</comment>
<accession>A0AAD8XSI7</accession>
<evidence type="ECO:0000313" key="3">
    <source>
        <dbReference type="Proteomes" id="UP001224775"/>
    </source>
</evidence>
<proteinExistence type="predicted"/>
<feature type="region of interest" description="Disordered" evidence="1">
    <location>
        <begin position="1"/>
        <end position="61"/>
    </location>
</feature>
<organism evidence="2 3">
    <name type="scientific">Skeletonema marinoi</name>
    <dbReference type="NCBI Taxonomy" id="267567"/>
    <lineage>
        <taxon>Eukaryota</taxon>
        <taxon>Sar</taxon>
        <taxon>Stramenopiles</taxon>
        <taxon>Ochrophyta</taxon>
        <taxon>Bacillariophyta</taxon>
        <taxon>Coscinodiscophyceae</taxon>
        <taxon>Thalassiosirophycidae</taxon>
        <taxon>Thalassiosirales</taxon>
        <taxon>Skeletonemataceae</taxon>
        <taxon>Skeletonema</taxon>
        <taxon>Skeletonema marinoi-dohrnii complex</taxon>
    </lineage>
</organism>
<feature type="compositionally biased region" description="Low complexity" evidence="1">
    <location>
        <begin position="41"/>
        <end position="51"/>
    </location>
</feature>
<reference evidence="2" key="1">
    <citation type="submission" date="2023-06" db="EMBL/GenBank/DDBJ databases">
        <title>Survivors Of The Sea: Transcriptome response of Skeletonema marinoi to long-term dormancy.</title>
        <authorList>
            <person name="Pinder M.I.M."/>
            <person name="Kourtchenko O."/>
            <person name="Robertson E.K."/>
            <person name="Larsson T."/>
            <person name="Maumus F."/>
            <person name="Osuna-Cruz C.M."/>
            <person name="Vancaester E."/>
            <person name="Stenow R."/>
            <person name="Vandepoele K."/>
            <person name="Ploug H."/>
            <person name="Bruchert V."/>
            <person name="Godhe A."/>
            <person name="Topel M."/>
        </authorList>
    </citation>
    <scope>NUCLEOTIDE SEQUENCE</scope>
    <source>
        <strain evidence="2">R05AC</strain>
    </source>
</reference>
<feature type="compositionally biased region" description="Polar residues" evidence="1">
    <location>
        <begin position="1"/>
        <end position="19"/>
    </location>
</feature>
<gene>
    <name evidence="2" type="ORF">QTG54_016182</name>
</gene>
<evidence type="ECO:0000313" key="2">
    <source>
        <dbReference type="EMBL" id="KAK1733044.1"/>
    </source>
</evidence>
<protein>
    <submittedName>
        <fullName evidence="2">Uncharacterized protein</fullName>
    </submittedName>
</protein>
<dbReference type="EMBL" id="JATAAI010000054">
    <property type="protein sequence ID" value="KAK1733044.1"/>
    <property type="molecule type" value="Genomic_DNA"/>
</dbReference>
<dbReference type="AlphaFoldDB" id="A0AAD8XSI7"/>
<sequence>MPTTVTQPRPTSGAGSKQQLQKKRCVGTNDGAVISQGSDVTASAAATNNTNDDGKSTTDANNSFEDLFAALDAGSEDGVANKSDTPTKEIVEDSLDLAAMTEEEDTANFSTLVLDPEDQLTRPIFVSSSPPSRDGTIDVIATVLKNNDLPSLLRADRNKCYVIGNLGKKITLCSIKTSKGELLPSVYVYKQDVSADEIVTFQGQTITIPKGSVLKCTDENYFPLDHIYSGDFYERLSQERSQLRALSAFVESGGQRSHDRLLAVVPKNKVVCFILKIGGGGGGERVLRNYCNVYVDGVDMQCHITIHATIKEEWLGSFHDGEDCGVTALGATILARPHCVVPHEYCPRADNISLKKVLKASLDYRIPIIHEYFALPDEVTEKIKKNMGSMERSHL</sequence>
<keyword evidence="3" id="KW-1185">Reference proteome</keyword>
<evidence type="ECO:0000256" key="1">
    <source>
        <dbReference type="SAM" id="MobiDB-lite"/>
    </source>
</evidence>
<dbReference type="Proteomes" id="UP001224775">
    <property type="component" value="Unassembled WGS sequence"/>
</dbReference>